<gene>
    <name evidence="2" type="ORF">G3T16_14735</name>
</gene>
<organism evidence="2 3">
    <name type="scientific">Kineobactrum salinum</name>
    <dbReference type="NCBI Taxonomy" id="2708301"/>
    <lineage>
        <taxon>Bacteria</taxon>
        <taxon>Pseudomonadati</taxon>
        <taxon>Pseudomonadota</taxon>
        <taxon>Gammaproteobacteria</taxon>
        <taxon>Cellvibrionales</taxon>
        <taxon>Halieaceae</taxon>
        <taxon>Kineobactrum</taxon>
    </lineage>
</organism>
<evidence type="ECO:0000313" key="2">
    <source>
        <dbReference type="EMBL" id="QIB66469.1"/>
    </source>
</evidence>
<dbReference type="InterPro" id="IPR009875">
    <property type="entry name" value="PilZ_domain"/>
</dbReference>
<dbReference type="Gene3D" id="1.10.3210.10">
    <property type="entry name" value="Hypothetical protein af1432"/>
    <property type="match status" value="1"/>
</dbReference>
<dbReference type="Gene3D" id="2.40.10.220">
    <property type="entry name" value="predicted glycosyltransferase like domains"/>
    <property type="match status" value="1"/>
</dbReference>
<evidence type="ECO:0000313" key="3">
    <source>
        <dbReference type="Proteomes" id="UP000477680"/>
    </source>
</evidence>
<dbReference type="AlphaFoldDB" id="A0A6C0U4X7"/>
<feature type="domain" description="PilZ" evidence="1">
    <location>
        <begin position="123"/>
        <end position="229"/>
    </location>
</feature>
<dbReference type="GO" id="GO:0035438">
    <property type="term" value="F:cyclic-di-GMP binding"/>
    <property type="evidence" value="ECO:0007669"/>
    <property type="project" value="InterPro"/>
</dbReference>
<dbReference type="EMBL" id="CP048711">
    <property type="protein sequence ID" value="QIB66469.1"/>
    <property type="molecule type" value="Genomic_DNA"/>
</dbReference>
<dbReference type="SUPFAM" id="SSF141371">
    <property type="entry name" value="PilZ domain-like"/>
    <property type="match status" value="1"/>
</dbReference>
<reference evidence="2 3" key="1">
    <citation type="submission" date="2020-02" db="EMBL/GenBank/DDBJ databases">
        <title>Genome sequencing for Kineobactrum sp. M2.</title>
        <authorList>
            <person name="Park S.-J."/>
        </authorList>
    </citation>
    <scope>NUCLEOTIDE SEQUENCE [LARGE SCALE GENOMIC DNA]</scope>
    <source>
        <strain evidence="2 3">M2</strain>
    </source>
</reference>
<dbReference type="Pfam" id="PF07238">
    <property type="entry name" value="PilZ"/>
    <property type="match status" value="1"/>
</dbReference>
<dbReference type="InterPro" id="IPR003607">
    <property type="entry name" value="HD/PDEase_dom"/>
</dbReference>
<accession>A0A6C0U4X7</accession>
<keyword evidence="2" id="KW-0378">Hydrolase</keyword>
<dbReference type="RefSeq" id="WP_163495903.1">
    <property type="nucleotide sequence ID" value="NZ_CP048711.1"/>
</dbReference>
<name>A0A6C0U4X7_9GAMM</name>
<keyword evidence="3" id="KW-1185">Reference proteome</keyword>
<dbReference type="GO" id="GO:0016787">
    <property type="term" value="F:hydrolase activity"/>
    <property type="evidence" value="ECO:0007669"/>
    <property type="project" value="UniProtKB-KW"/>
</dbReference>
<sequence length="577" mass="64484">MASPHQHTAPAAKVISSLLQNRHEISVYAKEMPYSLSAQAVELTAETGHLVLSAEYAGQDIESYFKDGCLNLDIEALKGHDATERDVYSLSNIPVNFSKTGHVTYRLECELPQSVFVEESRGAVRIPFILGMHSRVSVEVYLHELSIEGRLRNLSVGGCLIDIAIEDSVALGVDQELPGVTIEFPNGESFHAEGRVRHLRPFGNHGYAAIGVEFINITSTQTSDLFHFTAEVEREAAFRAGINDKMTEHSPLFVAGAREKKLQQREELDGQIRNRQSKMERGVLEVAHQLQVALMYIKTRAMLPKELLYDCADSLLYLVYQDRKALLYALSFLREEPEWVRHAVQVAAQSADFLLMRNPHDGQVREITLGILLHTLGKPLLVSRELPSLRAHMSPEQKRMLKQHSTVLGEKLKALGFQPSPTCRDVLENANERLDGSGYPAGKRDADLSDVIRLISVVKAVNKLSHARNGVAPRAPLDVYRCIHEESTAYDRTVLVEFIQHYGLYPIGALARFSGGFLAWIMDVDGRGNPTKVHVVKNLKFMNENIHSTLTTVDFSQIGKLEGIVNPEDYGVRHIKI</sequence>
<dbReference type="Proteomes" id="UP000477680">
    <property type="component" value="Chromosome"/>
</dbReference>
<dbReference type="CDD" id="cd00077">
    <property type="entry name" value="HDc"/>
    <property type="match status" value="1"/>
</dbReference>
<evidence type="ECO:0000259" key="1">
    <source>
        <dbReference type="Pfam" id="PF07238"/>
    </source>
</evidence>
<dbReference type="KEGG" id="kim:G3T16_14735"/>
<protein>
    <submittedName>
        <fullName evidence="2">Metal-dependent phosphohydrolase</fullName>
    </submittedName>
</protein>
<dbReference type="Pfam" id="PF13487">
    <property type="entry name" value="HD_5"/>
    <property type="match status" value="1"/>
</dbReference>
<proteinExistence type="predicted"/>